<evidence type="ECO:0000313" key="4">
    <source>
        <dbReference type="Proteomes" id="UP001497045"/>
    </source>
</evidence>
<organism evidence="3 4">
    <name type="scientific">Aurantiacibacter gilvus</name>
    <dbReference type="NCBI Taxonomy" id="3139141"/>
    <lineage>
        <taxon>Bacteria</taxon>
        <taxon>Pseudomonadati</taxon>
        <taxon>Pseudomonadota</taxon>
        <taxon>Alphaproteobacteria</taxon>
        <taxon>Sphingomonadales</taxon>
        <taxon>Erythrobacteraceae</taxon>
        <taxon>Aurantiacibacter</taxon>
    </lineage>
</organism>
<gene>
    <name evidence="3" type="ORF">AAEO60_04315</name>
</gene>
<feature type="domain" description="SnoaL-like" evidence="2">
    <location>
        <begin position="33"/>
        <end position="128"/>
    </location>
</feature>
<dbReference type="InterPro" id="IPR032710">
    <property type="entry name" value="NTF2-like_dom_sf"/>
</dbReference>
<proteinExistence type="predicted"/>
<dbReference type="SUPFAM" id="SSF54427">
    <property type="entry name" value="NTF2-like"/>
    <property type="match status" value="1"/>
</dbReference>
<dbReference type="InterPro" id="IPR011944">
    <property type="entry name" value="Steroid_delta5-4_isomerase"/>
</dbReference>
<sequence length="137" mass="14534">MNRWAFTSATCVALAATAAVPVGAQDARDVINEHNAAYSAGDFETFINTFAEDAVVVVEGYEYRGREQIAQSYAPNFGPGAPRASVERLGRASGGGVVQRESYVYEDGTEVCCTVTAIYVEDGQITRILVDTNGLGG</sequence>
<evidence type="ECO:0000256" key="1">
    <source>
        <dbReference type="SAM" id="SignalP"/>
    </source>
</evidence>
<comment type="caution">
    <text evidence="3">The sequence shown here is derived from an EMBL/GenBank/DDBJ whole genome shotgun (WGS) entry which is preliminary data.</text>
</comment>
<dbReference type="RefSeq" id="WP_341672412.1">
    <property type="nucleotide sequence ID" value="NZ_JBBYHV010000001.1"/>
</dbReference>
<dbReference type="InterPro" id="IPR037401">
    <property type="entry name" value="SnoaL-like"/>
</dbReference>
<dbReference type="EMBL" id="JBBYHV010000001">
    <property type="protein sequence ID" value="MEL1249891.1"/>
    <property type="molecule type" value="Genomic_DNA"/>
</dbReference>
<dbReference type="Gene3D" id="3.10.450.50">
    <property type="match status" value="1"/>
</dbReference>
<feature type="signal peptide" evidence="1">
    <location>
        <begin position="1"/>
        <end position="24"/>
    </location>
</feature>
<dbReference type="Proteomes" id="UP001497045">
    <property type="component" value="Unassembled WGS sequence"/>
</dbReference>
<reference evidence="3 4" key="1">
    <citation type="submission" date="2024-04" db="EMBL/GenBank/DDBJ databases">
        <title>Aurantiacibacter sp. DGU6 16S ribosomal RNA gene Genome sequencing and assembly.</title>
        <authorList>
            <person name="Park S."/>
        </authorList>
    </citation>
    <scope>NUCLEOTIDE SEQUENCE [LARGE SCALE GENOMIC DNA]</scope>
    <source>
        <strain evidence="3 4">DGU6</strain>
    </source>
</reference>
<evidence type="ECO:0000259" key="2">
    <source>
        <dbReference type="Pfam" id="PF12680"/>
    </source>
</evidence>
<dbReference type="Pfam" id="PF12680">
    <property type="entry name" value="SnoaL_2"/>
    <property type="match status" value="1"/>
</dbReference>
<keyword evidence="4" id="KW-1185">Reference proteome</keyword>
<feature type="chain" id="PRO_5047142576" evidence="1">
    <location>
        <begin position="25"/>
        <end position="137"/>
    </location>
</feature>
<accession>A0ABU9IBU8</accession>
<evidence type="ECO:0000313" key="3">
    <source>
        <dbReference type="EMBL" id="MEL1249891.1"/>
    </source>
</evidence>
<name>A0ABU9IBU8_9SPHN</name>
<keyword evidence="1" id="KW-0732">Signal</keyword>
<protein>
    <submittedName>
        <fullName evidence="3">Nuclear transport factor 2 family protein</fullName>
    </submittedName>
</protein>
<dbReference type="NCBIfam" id="TIGR02246">
    <property type="entry name" value="SgcJ/EcaC family oxidoreductase"/>
    <property type="match status" value="1"/>
</dbReference>